<evidence type="ECO:0000256" key="4">
    <source>
        <dbReference type="ARBA" id="ARBA00022695"/>
    </source>
</evidence>
<dbReference type="GO" id="GO:0006269">
    <property type="term" value="P:DNA replication, synthesis of primer"/>
    <property type="evidence" value="ECO:0007669"/>
    <property type="project" value="UniProtKB-UniRule"/>
</dbReference>
<keyword evidence="4 12" id="KW-0548">Nucleotidyltransferase</keyword>
<evidence type="ECO:0000256" key="9">
    <source>
        <dbReference type="ARBA" id="ARBA00022842"/>
    </source>
</evidence>
<dbReference type="Pfam" id="PF08275">
    <property type="entry name" value="DNAG_N"/>
    <property type="match status" value="1"/>
</dbReference>
<keyword evidence="5 12" id="KW-0235">DNA replication</keyword>
<dbReference type="GO" id="GO:0008270">
    <property type="term" value="F:zinc ion binding"/>
    <property type="evidence" value="ECO:0007669"/>
    <property type="project" value="UniProtKB-UniRule"/>
</dbReference>
<comment type="cofactor">
    <cofactor evidence="12 13 14">
        <name>Zn(2+)</name>
        <dbReference type="ChEBI" id="CHEBI:29105"/>
    </cofactor>
    <text evidence="12 13 14">Binds 1 zinc ion per monomer.</text>
</comment>
<evidence type="ECO:0000256" key="13">
    <source>
        <dbReference type="PIRNR" id="PIRNR002811"/>
    </source>
</evidence>
<dbReference type="PROSITE" id="PS50880">
    <property type="entry name" value="TOPRIM"/>
    <property type="match status" value="1"/>
</dbReference>
<keyword evidence="10 12" id="KW-0238">DNA-binding</keyword>
<dbReference type="Pfam" id="PF13155">
    <property type="entry name" value="Toprim_2"/>
    <property type="match status" value="1"/>
</dbReference>
<evidence type="ECO:0000256" key="1">
    <source>
        <dbReference type="ARBA" id="ARBA00022478"/>
    </source>
</evidence>
<dbReference type="InterPro" id="IPR006171">
    <property type="entry name" value="TOPRIM_dom"/>
</dbReference>
<keyword evidence="3 12" id="KW-0808">Transferase</keyword>
<dbReference type="AlphaFoldDB" id="A0A0H4IY86"/>
<dbReference type="PANTHER" id="PTHR30313">
    <property type="entry name" value="DNA PRIMASE"/>
    <property type="match status" value="1"/>
</dbReference>
<comment type="function">
    <text evidence="12 13">RNA polymerase that catalyzes the synthesis of short RNA molecules used as primers for DNA polymerase during DNA replication.</text>
</comment>
<dbReference type="GO" id="GO:0000428">
    <property type="term" value="C:DNA-directed RNA polymerase complex"/>
    <property type="evidence" value="ECO:0007669"/>
    <property type="project" value="UniProtKB-KW"/>
</dbReference>
<dbReference type="SMART" id="SM00493">
    <property type="entry name" value="TOPRIM"/>
    <property type="match status" value="1"/>
</dbReference>
<dbReference type="EMBL" id="CP011002">
    <property type="protein sequence ID" value="AKO65961.1"/>
    <property type="molecule type" value="Genomic_DNA"/>
</dbReference>
<dbReference type="FunFam" id="3.40.1360.10:FF:000002">
    <property type="entry name" value="DNA primase"/>
    <property type="match status" value="1"/>
</dbReference>
<dbReference type="FunFam" id="3.90.580.10:FF:000001">
    <property type="entry name" value="DNA primase"/>
    <property type="match status" value="1"/>
</dbReference>
<dbReference type="EC" id="2.7.7.101" evidence="12"/>
<dbReference type="InterPro" id="IPR013264">
    <property type="entry name" value="DNAG_N"/>
</dbReference>
<dbReference type="SMART" id="SM00400">
    <property type="entry name" value="ZnF_CHCC"/>
    <property type="match status" value="1"/>
</dbReference>
<keyword evidence="1 12" id="KW-0240">DNA-directed RNA polymerase</keyword>
<evidence type="ECO:0000256" key="3">
    <source>
        <dbReference type="ARBA" id="ARBA00022679"/>
    </source>
</evidence>
<dbReference type="Pfam" id="PF01807">
    <property type="entry name" value="Zn_ribbon_DnaG"/>
    <property type="match status" value="1"/>
</dbReference>
<dbReference type="GO" id="GO:0003899">
    <property type="term" value="F:DNA-directed RNA polymerase activity"/>
    <property type="evidence" value="ECO:0007669"/>
    <property type="project" value="UniProtKB-UniRule"/>
</dbReference>
<dbReference type="SUPFAM" id="SSF57783">
    <property type="entry name" value="Zinc beta-ribbon"/>
    <property type="match status" value="1"/>
</dbReference>
<comment type="subunit">
    <text evidence="12">Monomer. Interacts with DnaB.</text>
</comment>
<evidence type="ECO:0000256" key="6">
    <source>
        <dbReference type="ARBA" id="ARBA00022723"/>
    </source>
</evidence>
<evidence type="ECO:0000256" key="2">
    <source>
        <dbReference type="ARBA" id="ARBA00022515"/>
    </source>
</evidence>
<dbReference type="SUPFAM" id="SSF56731">
    <property type="entry name" value="DNA primase core"/>
    <property type="match status" value="1"/>
</dbReference>
<dbReference type="NCBIfam" id="TIGR01391">
    <property type="entry name" value="dnaG"/>
    <property type="match status" value="1"/>
</dbReference>
<feature type="zinc finger region" description="CHC2-type" evidence="12 14">
    <location>
        <begin position="37"/>
        <end position="61"/>
    </location>
</feature>
<evidence type="ECO:0000259" key="15">
    <source>
        <dbReference type="PROSITE" id="PS50880"/>
    </source>
</evidence>
<keyword evidence="11 12" id="KW-0804">Transcription</keyword>
<evidence type="ECO:0000313" key="16">
    <source>
        <dbReference type="EMBL" id="AKO65961.1"/>
    </source>
</evidence>
<dbReference type="Gene3D" id="1.20.50.20">
    <property type="entry name" value="DnaG, RNA polymerase domain, helical bundle"/>
    <property type="match status" value="1"/>
</dbReference>
<keyword evidence="8 12" id="KW-0862">Zinc</keyword>
<dbReference type="GO" id="GO:1990077">
    <property type="term" value="C:primosome complex"/>
    <property type="evidence" value="ECO:0007669"/>
    <property type="project" value="UniProtKB-KW"/>
</dbReference>
<evidence type="ECO:0000256" key="11">
    <source>
        <dbReference type="ARBA" id="ARBA00023163"/>
    </source>
</evidence>
<evidence type="ECO:0000256" key="14">
    <source>
        <dbReference type="PIRSR" id="PIRSR002811-1"/>
    </source>
</evidence>
<dbReference type="InterPro" id="IPR050219">
    <property type="entry name" value="DnaG_primase"/>
</dbReference>
<keyword evidence="9" id="KW-0460">Magnesium</keyword>
<dbReference type="Gene3D" id="3.90.980.10">
    <property type="entry name" value="DNA primase, catalytic core, N-terminal domain"/>
    <property type="match status" value="1"/>
</dbReference>
<dbReference type="InterPro" id="IPR030846">
    <property type="entry name" value="DnaG_bac"/>
</dbReference>
<sequence length="578" mass="66769">MIPESFIQEILNRIDVVDVVDQRVKLKKAGANYVACCPFHQEKSPSFTVSPSKQFYHCFGCGAHGSAISFLMEYDGLTFIESVQSIANQLGLAVPNDQSNVKKDKADDFKLEEILKRANQHFKKNLRSSELAINYLKKRGLTGAVAREFQIGYASDDWQGLKKEFENYEEPKLQTAGLVQKNDSGKIYDRFRNRIIFPIINAKGNIIGFGGRVINKEDQPKYYNSPETPLFKKSYEVYGLPQAKKGIREDNNILIVEGYMDVISLYQHGIQNAVATLGTATTIYHLKKLIRYSKKITFCFDGDHAGKEAAWKALNTAVEILEDDYEFYFLFLPEGEDPDTFITKNSIQDFKKYIDQATPLTEFIVKRLTEKNDLTSQENKIKFINNFEPIYKKINSNKYKIFLIKRIADLIHFSQREIEKMMRIESTGNYTAPQQIKYSPSAKNSLTAKRKYILILVMKPELFDSDDEVFFQSNLVEDELFKQIKKLFEENDSNIRNTASLLHSLANKVDEDILSELQKQMMDYSENIDLLEEFKGIQNSFIHQLNKTQQSQQFAVLKNKKLSELSNEEKEFLKNYKK</sequence>
<keyword evidence="17" id="KW-1185">Reference proteome</keyword>
<dbReference type="Gene3D" id="3.90.580.10">
    <property type="entry name" value="Zinc finger, CHC2-type domain"/>
    <property type="match status" value="1"/>
</dbReference>
<dbReference type="InterPro" id="IPR006295">
    <property type="entry name" value="DNA_primase_DnaG"/>
</dbReference>
<proteinExistence type="inferred from homology"/>
<dbReference type="HAMAP" id="MF_00974">
    <property type="entry name" value="DNA_primase_DnaG"/>
    <property type="match status" value="1"/>
</dbReference>
<keyword evidence="2 12" id="KW-0639">Primosome</keyword>
<comment type="catalytic activity">
    <reaction evidence="12">
        <text>ssDNA + n NTP = ssDNA/pppN(pN)n-1 hybrid + (n-1) diphosphate.</text>
        <dbReference type="EC" id="2.7.7.101"/>
    </reaction>
</comment>
<dbReference type="PIRSF" id="PIRSF002811">
    <property type="entry name" value="DnaG"/>
    <property type="match status" value="1"/>
</dbReference>
<evidence type="ECO:0000256" key="5">
    <source>
        <dbReference type="ARBA" id="ARBA00022705"/>
    </source>
</evidence>
<dbReference type="Proteomes" id="UP000066549">
    <property type="component" value="Chromosome"/>
</dbReference>
<dbReference type="Gene3D" id="3.40.1360.10">
    <property type="match status" value="1"/>
</dbReference>
<keyword evidence="6 12" id="KW-0479">Metal-binding</keyword>
<reference evidence="16 17" key="1">
    <citation type="submission" date="2015-03" db="EMBL/GenBank/DDBJ databases">
        <title>Comparative analysis of the OM43 clade including a novel species from Red Sea uncovers genomic and metabolic diversity among marine methylotrophs.</title>
        <authorList>
            <person name="Jimenez-Infante F."/>
            <person name="Ngugi D.K."/>
            <person name="Vinu M."/>
            <person name="Alam I."/>
            <person name="Kamau A."/>
            <person name="Blom J."/>
            <person name="Bajic V.B."/>
            <person name="Stingl U."/>
        </authorList>
    </citation>
    <scope>NUCLEOTIDE SEQUENCE [LARGE SCALE GENOMIC DNA]</scope>
    <source>
        <strain evidence="16 17">MBRSH7</strain>
    </source>
</reference>
<evidence type="ECO:0000256" key="7">
    <source>
        <dbReference type="ARBA" id="ARBA00022771"/>
    </source>
</evidence>
<organism evidence="16 17">
    <name type="scientific">Methylophilales bacterium MBRS-H7</name>
    <dbReference type="NCBI Taxonomy" id="1623450"/>
    <lineage>
        <taxon>Bacteria</taxon>
        <taxon>Pseudomonadati</taxon>
        <taxon>Pseudomonadota</taxon>
        <taxon>Betaproteobacteria</taxon>
        <taxon>Nitrosomonadales</taxon>
        <taxon>OM43 clade</taxon>
    </lineage>
</organism>
<gene>
    <name evidence="12" type="primary">dnaG</name>
    <name evidence="16" type="ORF">VI33_04410</name>
</gene>
<keyword evidence="7 12" id="KW-0863">Zinc-finger</keyword>
<evidence type="ECO:0000256" key="10">
    <source>
        <dbReference type="ARBA" id="ARBA00023125"/>
    </source>
</evidence>
<protein>
    <recommendedName>
        <fullName evidence="12 13">DNA primase</fullName>
        <ecNumber evidence="12">2.7.7.101</ecNumber>
    </recommendedName>
</protein>
<dbReference type="InterPro" id="IPR002694">
    <property type="entry name" value="Znf_CHC2"/>
</dbReference>
<evidence type="ECO:0000256" key="12">
    <source>
        <dbReference type="HAMAP-Rule" id="MF_00974"/>
    </source>
</evidence>
<dbReference type="PANTHER" id="PTHR30313:SF2">
    <property type="entry name" value="DNA PRIMASE"/>
    <property type="match status" value="1"/>
</dbReference>
<evidence type="ECO:0000313" key="17">
    <source>
        <dbReference type="Proteomes" id="UP000066549"/>
    </source>
</evidence>
<dbReference type="OrthoDB" id="9803773at2"/>
<name>A0A0H4IY86_9PROT</name>
<feature type="domain" description="Toprim" evidence="15">
    <location>
        <begin position="251"/>
        <end position="333"/>
    </location>
</feature>
<dbReference type="GO" id="GO:0003677">
    <property type="term" value="F:DNA binding"/>
    <property type="evidence" value="ECO:0007669"/>
    <property type="project" value="UniProtKB-KW"/>
</dbReference>
<dbReference type="InterPro" id="IPR037068">
    <property type="entry name" value="DNA_primase_core_N_sf"/>
</dbReference>
<comment type="domain">
    <text evidence="12">Contains an N-terminal zinc-binding domain, a central core domain that contains the primase activity, and a C-terminal DnaB-binding domain.</text>
</comment>
<dbReference type="PATRIC" id="fig|1623450.3.peg.875"/>
<dbReference type="FunFam" id="3.90.980.10:FF:000001">
    <property type="entry name" value="DNA primase"/>
    <property type="match status" value="1"/>
</dbReference>
<dbReference type="CDD" id="cd03364">
    <property type="entry name" value="TOPRIM_DnaG_primases"/>
    <property type="match status" value="1"/>
</dbReference>
<accession>A0A0H4IY86</accession>
<dbReference type="InterPro" id="IPR036977">
    <property type="entry name" value="DNA_primase_Znf_CHC2"/>
</dbReference>
<evidence type="ECO:0000256" key="8">
    <source>
        <dbReference type="ARBA" id="ARBA00022833"/>
    </source>
</evidence>
<dbReference type="GO" id="GO:0005737">
    <property type="term" value="C:cytoplasm"/>
    <property type="evidence" value="ECO:0007669"/>
    <property type="project" value="TreeGrafter"/>
</dbReference>
<dbReference type="InterPro" id="IPR034151">
    <property type="entry name" value="TOPRIM_DnaG_bac"/>
</dbReference>
<comment type="similarity">
    <text evidence="12 13">Belongs to the DnaG primase family.</text>
</comment>